<dbReference type="KEGG" id="ips:CfP315_0838"/>
<sequence>MKKESNGIGENKNSKKINKNNKIISSILAVTMCCQSFVGAVGSDGQLVDSSKETVGAMKCGDDVKVSEDKSNVKENDEDKNENESKKGDAVDKSKCLSSLAKTIAGISVLGVGTLVIYDAIKYVIGIKKFESNAEPPKNKLLKNEPGVTEPKIDSEGVKIGNKSYLTHSIGEKNKNGIIGFKNLVVKIEDYGGILKFVDEITLDKSEILSQVELRFDCEKQIDELSDYSKFIVEIGKGENSFLTYLLGNYVDLTIGGVVAYACKLLENQKNSSELCLVNACVEVEIDGSTIYFLISRELAPYLSEIVIESDETDDEI</sequence>
<dbReference type="Proteomes" id="UP001337580">
    <property type="component" value="Chromosome"/>
</dbReference>
<dbReference type="AlphaFoldDB" id="A0AA48KYU7"/>
<evidence type="ECO:0000256" key="1">
    <source>
        <dbReference type="SAM" id="MobiDB-lite"/>
    </source>
</evidence>
<gene>
    <name evidence="2" type="ORF">CfP315_0838</name>
</gene>
<organism evidence="2">
    <name type="scientific">Candidatus Improbicoccus pseudotrichonymphae</name>
    <dbReference type="NCBI Taxonomy" id="3033792"/>
    <lineage>
        <taxon>Bacteria</taxon>
        <taxon>Bacillati</taxon>
        <taxon>Bacillota</taxon>
        <taxon>Clostridia</taxon>
        <taxon>Candidatus Improbicoccus</taxon>
    </lineage>
</organism>
<feature type="region of interest" description="Disordered" evidence="1">
    <location>
        <begin position="66"/>
        <end position="88"/>
    </location>
</feature>
<reference evidence="2" key="1">
    <citation type="journal article" date="2023" name="ISME J.">
        <title>Emergence of putative energy parasites within Clostridia revealed by genome analysis of a novel endosymbiotic clade.</title>
        <authorList>
            <person name="Takahashi K."/>
            <person name="Kuwahara H."/>
            <person name="Horikawa Y."/>
            <person name="Izawa K."/>
            <person name="Kato D."/>
            <person name="Inagaki T."/>
            <person name="Yuki M."/>
            <person name="Ohkuma M."/>
            <person name="Hongoh Y."/>
        </authorList>
    </citation>
    <scope>NUCLEOTIDE SEQUENCE</scope>
    <source>
        <strain evidence="2">CfP3-15</strain>
    </source>
</reference>
<proteinExistence type="predicted"/>
<evidence type="ECO:0000313" key="2">
    <source>
        <dbReference type="EMBL" id="BED92232.1"/>
    </source>
</evidence>
<dbReference type="EMBL" id="AP027924">
    <property type="protein sequence ID" value="BED92232.1"/>
    <property type="molecule type" value="Genomic_DNA"/>
</dbReference>
<name>A0AA48KYU7_9FIRM</name>
<protein>
    <submittedName>
        <fullName evidence="2">Uncharacterized protein</fullName>
    </submittedName>
</protein>
<accession>A0AA48KYU7</accession>